<dbReference type="InterPro" id="IPR006357">
    <property type="entry name" value="HAD-SF_hydro_IIA"/>
</dbReference>
<name>A0A8K0TGW4_9PEZI</name>
<dbReference type="AlphaFoldDB" id="A0A8K0TGW4"/>
<dbReference type="NCBIfam" id="TIGR01456">
    <property type="entry name" value="CECR5"/>
    <property type="match status" value="1"/>
</dbReference>
<gene>
    <name evidence="1" type="ORF">B0T11DRAFT_240962</name>
</gene>
<proteinExistence type="predicted"/>
<comment type="caution">
    <text evidence="1">The sequence shown here is derived from an EMBL/GenBank/DDBJ whole genome shotgun (WGS) entry which is preliminary data.</text>
</comment>
<evidence type="ECO:0000313" key="1">
    <source>
        <dbReference type="EMBL" id="KAH7362245.1"/>
    </source>
</evidence>
<dbReference type="PANTHER" id="PTHR14269">
    <property type="entry name" value="CDP-DIACYLGLYCEROL--GLYCEROL-3-PHOSPHATE 3-PHOSPHATIDYLTRANSFERASE-RELATED"/>
    <property type="match status" value="1"/>
</dbReference>
<keyword evidence="2" id="KW-1185">Reference proteome</keyword>
<dbReference type="Pfam" id="PF13344">
    <property type="entry name" value="Hydrolase_6"/>
    <property type="match status" value="1"/>
</dbReference>
<dbReference type="GO" id="GO:0016787">
    <property type="term" value="F:hydrolase activity"/>
    <property type="evidence" value="ECO:0007669"/>
    <property type="project" value="UniProtKB-KW"/>
</dbReference>
<keyword evidence="1" id="KW-0378">Hydrolase</keyword>
<dbReference type="FunFam" id="3.40.50.1000:FF:000069">
    <property type="entry name" value="HAD-superfamily subfamily IIA hydrolase"/>
    <property type="match status" value="1"/>
</dbReference>
<protein>
    <submittedName>
        <fullName evidence="1">HAD-superfamily subfamily IIA hydrolase</fullName>
    </submittedName>
</protein>
<dbReference type="InterPro" id="IPR036412">
    <property type="entry name" value="HAD-like_sf"/>
</dbReference>
<dbReference type="InterPro" id="IPR023214">
    <property type="entry name" value="HAD_sf"/>
</dbReference>
<dbReference type="GO" id="GO:0046474">
    <property type="term" value="P:glycerophospholipid biosynthetic process"/>
    <property type="evidence" value="ECO:0007669"/>
    <property type="project" value="TreeGrafter"/>
</dbReference>
<organism evidence="1 2">
    <name type="scientific">Plectosphaerella cucumerina</name>
    <dbReference type="NCBI Taxonomy" id="40658"/>
    <lineage>
        <taxon>Eukaryota</taxon>
        <taxon>Fungi</taxon>
        <taxon>Dikarya</taxon>
        <taxon>Ascomycota</taxon>
        <taxon>Pezizomycotina</taxon>
        <taxon>Sordariomycetes</taxon>
        <taxon>Hypocreomycetidae</taxon>
        <taxon>Glomerellales</taxon>
        <taxon>Plectosphaerellaceae</taxon>
        <taxon>Plectosphaerella</taxon>
    </lineage>
</organism>
<dbReference type="NCBIfam" id="TIGR01460">
    <property type="entry name" value="HAD-SF-IIA"/>
    <property type="match status" value="1"/>
</dbReference>
<dbReference type="SUPFAM" id="SSF56784">
    <property type="entry name" value="HAD-like"/>
    <property type="match status" value="1"/>
</dbReference>
<sequence>MRHTVAAAGLAQAARLITRSTASPATFTAARATIVAGRRYASGSRTSSRASAWTRPVLPPKTPFAASSPRYFSTPSTTQDPVFHAGEAPSFAFAFDIDGVLLHVAKPIPGATEALKYLQDNNIPFILLTNGGGKHETDRVKDLSAKLGLQLSVDNFVQSHTPFQELVHGPEGLSDKTVLVTGSNAQKCREIAERYGFKSVITPADILLAHPDVWPFEPLREELYERTARPLPRPLHTGKPGIQDADALKVDAIFVFNDPRDWALDIQIIMDLLLSRQGIMGTYSPKNGNADLPNGGWQQDGQPLLIYSNADLLWPTTYHQPRFGQGAFQAAIDGVWSQVTGGRELGKTFYGKPFAETYQFAERVLNTHRAEVLRSGGGGGDKALKPLKTVYMVGDNPASDIRGANEFKSRHGTEWTSVLVRTGVWTPERGDGGHKPKKIVDDVKAAVAWALKREGH</sequence>
<dbReference type="InterPro" id="IPR006353">
    <property type="entry name" value="HAD-SF_hydro_IIA_CECR5"/>
</dbReference>
<evidence type="ECO:0000313" key="2">
    <source>
        <dbReference type="Proteomes" id="UP000813385"/>
    </source>
</evidence>
<dbReference type="Pfam" id="PF13242">
    <property type="entry name" value="Hydrolase_like"/>
    <property type="match status" value="1"/>
</dbReference>
<dbReference type="Proteomes" id="UP000813385">
    <property type="component" value="Unassembled WGS sequence"/>
</dbReference>
<dbReference type="PANTHER" id="PTHR14269:SF57">
    <property type="entry name" value="SUPERFAMILY HYDROLASE, PUTATIVE (AFU_ORTHOLOGUE AFUA_2G02580)-RELATED"/>
    <property type="match status" value="1"/>
</dbReference>
<dbReference type="Gene3D" id="3.40.50.1000">
    <property type="entry name" value="HAD superfamily/HAD-like"/>
    <property type="match status" value="2"/>
</dbReference>
<dbReference type="InterPro" id="IPR050324">
    <property type="entry name" value="CDP-alcohol_PTase-I"/>
</dbReference>
<dbReference type="EMBL" id="JAGPXD010000003">
    <property type="protein sequence ID" value="KAH7362245.1"/>
    <property type="molecule type" value="Genomic_DNA"/>
</dbReference>
<dbReference type="GO" id="GO:0005739">
    <property type="term" value="C:mitochondrion"/>
    <property type="evidence" value="ECO:0007669"/>
    <property type="project" value="TreeGrafter"/>
</dbReference>
<reference evidence="1" key="1">
    <citation type="journal article" date="2021" name="Nat. Commun.">
        <title>Genetic determinants of endophytism in the Arabidopsis root mycobiome.</title>
        <authorList>
            <person name="Mesny F."/>
            <person name="Miyauchi S."/>
            <person name="Thiergart T."/>
            <person name="Pickel B."/>
            <person name="Atanasova L."/>
            <person name="Karlsson M."/>
            <person name="Huettel B."/>
            <person name="Barry K.W."/>
            <person name="Haridas S."/>
            <person name="Chen C."/>
            <person name="Bauer D."/>
            <person name="Andreopoulos W."/>
            <person name="Pangilinan J."/>
            <person name="LaButti K."/>
            <person name="Riley R."/>
            <person name="Lipzen A."/>
            <person name="Clum A."/>
            <person name="Drula E."/>
            <person name="Henrissat B."/>
            <person name="Kohler A."/>
            <person name="Grigoriev I.V."/>
            <person name="Martin F.M."/>
            <person name="Hacquard S."/>
        </authorList>
    </citation>
    <scope>NUCLEOTIDE SEQUENCE</scope>
    <source>
        <strain evidence="1">MPI-CAGE-AT-0016</strain>
    </source>
</reference>
<accession>A0A8K0TGW4</accession>
<dbReference type="OrthoDB" id="270009at2759"/>